<keyword evidence="3" id="KW-1185">Reference proteome</keyword>
<dbReference type="PANTHER" id="PTHR36183:SF2">
    <property type="entry name" value="BETA-GLUCURONIDASE C-TERMINAL DOMAIN-CONTAINING PROTEIN"/>
    <property type="match status" value="1"/>
</dbReference>
<name>A0A0D0T654_9TREE</name>
<sequence>MRIPLDVAHSVVRALHTIRADSATGNVTQASVQIPNSQPAWAQPLSPNLAAISIEMDRWQDWAGQKVGQPNQYVNQVLTNLGERTGVMPYLRVGADSQDRATIDLSFEVMNATFPAPTAEVPIPEAAHISIGRDFYALSGNLPNGTPFQWGVNLASLNRTETIAQASLIADAFQGDRANLTANVRLDGLEIGNEPDFYNGGKPGFDATWTPVNYTQTWVDYARGVSEVIQLGGDGPYLTPCAFTGFDAPTWVPQAAIEAGLLYDDDIRAVIKQINAHVYSGAFGYGYPLTPVGGLMDKATVRTNLTMRANEVTAAKSEGLQYVFSEGNSYANHGQPGTSNTAESAIWGVDWMLQLASMGIERMHFHHGVGYRYNFFQPVATDADFNDGLNLTSRAHILPLYHAALIVNEAIGTNNNSYVAEISTANDNVVTYGIWENEDLVRMVVANTEVYTTDNEAAQQGRNKTDVKLVGAEGRNATVKRLFVPQTTAMRGLTWAGQSFDTEDGKPTGQVTQESLNNGVLEIEASSVALISFN</sequence>
<dbReference type="EMBL" id="KN847900">
    <property type="protein sequence ID" value="KIR41387.1"/>
    <property type="molecule type" value="Genomic_DNA"/>
</dbReference>
<dbReference type="Proteomes" id="UP000053392">
    <property type="component" value="Unassembled WGS sequence"/>
</dbReference>
<dbReference type="InterPro" id="IPR052974">
    <property type="entry name" value="GH79_Enzymes"/>
</dbReference>
<dbReference type="OrthoDB" id="2796951at2759"/>
<dbReference type="HOGENOM" id="CLU_022148_2_0_1"/>
<dbReference type="AlphaFoldDB" id="A0A0D0T654"/>
<dbReference type="InterPro" id="IPR017853">
    <property type="entry name" value="GH"/>
</dbReference>
<protein>
    <submittedName>
        <fullName evidence="2">Unplaced genomic scaffold supercont1.5, whole genome shotgun sequence</fullName>
    </submittedName>
</protein>
<dbReference type="SUPFAM" id="SSF51445">
    <property type="entry name" value="(Trans)glycosidases"/>
    <property type="match status" value="1"/>
</dbReference>
<evidence type="ECO:0000313" key="2">
    <source>
        <dbReference type="EMBL" id="KIR41387.1"/>
    </source>
</evidence>
<dbReference type="InterPro" id="IPR013780">
    <property type="entry name" value="Glyco_hydro_b"/>
</dbReference>
<feature type="domain" description="Beta-glucuronidase C-terminal" evidence="1">
    <location>
        <begin position="432"/>
        <end position="530"/>
    </location>
</feature>
<dbReference type="Gene3D" id="2.60.40.1180">
    <property type="entry name" value="Golgi alpha-mannosidase II"/>
    <property type="match status" value="1"/>
</dbReference>
<organism evidence="2 3">
    <name type="scientific">Cryptococcus deuterogattii Ram5</name>
    <dbReference type="NCBI Taxonomy" id="1296110"/>
    <lineage>
        <taxon>Eukaryota</taxon>
        <taxon>Fungi</taxon>
        <taxon>Dikarya</taxon>
        <taxon>Basidiomycota</taxon>
        <taxon>Agaricomycotina</taxon>
        <taxon>Tremellomycetes</taxon>
        <taxon>Tremellales</taxon>
        <taxon>Cryptococcaceae</taxon>
        <taxon>Cryptococcus</taxon>
        <taxon>Cryptococcus gattii species complex</taxon>
    </lineage>
</organism>
<dbReference type="InterPro" id="IPR031728">
    <property type="entry name" value="GlcAase_C"/>
</dbReference>
<accession>A0A0D0T654</accession>
<reference evidence="2 3" key="1">
    <citation type="submission" date="2015-01" db="EMBL/GenBank/DDBJ databases">
        <title>The Genome Sequence of Cryptococcus gattii Ram5.</title>
        <authorList>
            <consortium name="The Broad Institute Genomics Platform"/>
            <person name="Cuomo C."/>
            <person name="Litvintseva A."/>
            <person name="Chen Y."/>
            <person name="Heitman J."/>
            <person name="Sun S."/>
            <person name="Springer D."/>
            <person name="Dromer F."/>
            <person name="Young S."/>
            <person name="Zeng Q."/>
            <person name="Gargeya S."/>
            <person name="Abouelleil A."/>
            <person name="Alvarado L."/>
            <person name="Chapman S.B."/>
            <person name="Gainer-Dewar J."/>
            <person name="Goldberg J."/>
            <person name="Griggs A."/>
            <person name="Gujja S."/>
            <person name="Hansen M."/>
            <person name="Howarth C."/>
            <person name="Imamovic A."/>
            <person name="Larimer J."/>
            <person name="Murphy C."/>
            <person name="Naylor J."/>
            <person name="Pearson M."/>
            <person name="Priest M."/>
            <person name="Roberts A."/>
            <person name="Saif S."/>
            <person name="Shea T."/>
            <person name="Sykes S."/>
            <person name="Wortman J."/>
            <person name="Nusbaum C."/>
            <person name="Birren B."/>
        </authorList>
    </citation>
    <scope>NUCLEOTIDE SEQUENCE [LARGE SCALE GENOMIC DNA]</scope>
    <source>
        <strain evidence="2 3">Ram5</strain>
    </source>
</reference>
<dbReference type="Gene3D" id="3.20.20.80">
    <property type="entry name" value="Glycosidases"/>
    <property type="match status" value="1"/>
</dbReference>
<proteinExistence type="predicted"/>
<gene>
    <name evidence="2" type="ORF">I313_02514</name>
</gene>
<dbReference type="PANTHER" id="PTHR36183">
    <property type="entry name" value="BETA-GLUCURONIDASE"/>
    <property type="match status" value="1"/>
</dbReference>
<evidence type="ECO:0000259" key="1">
    <source>
        <dbReference type="Pfam" id="PF16862"/>
    </source>
</evidence>
<evidence type="ECO:0000313" key="3">
    <source>
        <dbReference type="Proteomes" id="UP000053392"/>
    </source>
</evidence>
<dbReference type="Pfam" id="PF16862">
    <property type="entry name" value="Glyco_hydro_79C"/>
    <property type="match status" value="1"/>
</dbReference>